<dbReference type="PANTHER" id="PTHR43434">
    <property type="entry name" value="PHOSPHOGLYCOLATE PHOSPHATASE"/>
    <property type="match status" value="1"/>
</dbReference>
<dbReference type="InterPro" id="IPR050155">
    <property type="entry name" value="HAD-like_hydrolase_sf"/>
</dbReference>
<protein>
    <submittedName>
        <fullName evidence="1">Phosphoglycolate phosphatase</fullName>
    </submittedName>
</protein>
<dbReference type="InterPro" id="IPR041492">
    <property type="entry name" value="HAD_2"/>
</dbReference>
<dbReference type="OrthoDB" id="9793014at2"/>
<dbReference type="InterPro" id="IPR036412">
    <property type="entry name" value="HAD-like_sf"/>
</dbReference>
<dbReference type="Pfam" id="PF13419">
    <property type="entry name" value="HAD_2"/>
    <property type="match status" value="1"/>
</dbReference>
<gene>
    <name evidence="1" type="ORF">AOE01nite_09680</name>
</gene>
<keyword evidence="2" id="KW-1185">Reference proteome</keyword>
<dbReference type="GO" id="GO:0004713">
    <property type="term" value="F:protein tyrosine kinase activity"/>
    <property type="evidence" value="ECO:0007669"/>
    <property type="project" value="TreeGrafter"/>
</dbReference>
<accession>A0A511XII2</accession>
<name>A0A511XII2_9PROT</name>
<proteinExistence type="predicted"/>
<dbReference type="Gene3D" id="1.10.150.240">
    <property type="entry name" value="Putative phosphatase, domain 2"/>
    <property type="match status" value="1"/>
</dbReference>
<dbReference type="InterPro" id="IPR023198">
    <property type="entry name" value="PGP-like_dom2"/>
</dbReference>
<dbReference type="Proteomes" id="UP000321746">
    <property type="component" value="Unassembled WGS sequence"/>
</dbReference>
<dbReference type="PANTHER" id="PTHR43434:SF20">
    <property type="entry name" value="5'-NUCLEOTIDASE"/>
    <property type="match status" value="1"/>
</dbReference>
<dbReference type="SUPFAM" id="SSF56784">
    <property type="entry name" value="HAD-like"/>
    <property type="match status" value="1"/>
</dbReference>
<dbReference type="RefSeq" id="WP_146886630.1">
    <property type="nucleotide sequence ID" value="NZ_BJYG01000008.1"/>
</dbReference>
<comment type="caution">
    <text evidence="1">The sequence shown here is derived from an EMBL/GenBank/DDBJ whole genome shotgun (WGS) entry which is preliminary data.</text>
</comment>
<reference evidence="1 2" key="1">
    <citation type="submission" date="2019-07" db="EMBL/GenBank/DDBJ databases">
        <title>Whole genome shotgun sequence of Acetobacter oeni NBRC 105207.</title>
        <authorList>
            <person name="Hosoyama A."/>
            <person name="Uohara A."/>
            <person name="Ohji S."/>
            <person name="Ichikawa N."/>
        </authorList>
    </citation>
    <scope>NUCLEOTIDE SEQUENCE [LARGE SCALE GENOMIC DNA]</scope>
    <source>
        <strain evidence="1 2">NBRC 105207</strain>
    </source>
</reference>
<evidence type="ECO:0000313" key="2">
    <source>
        <dbReference type="Proteomes" id="UP000321746"/>
    </source>
</evidence>
<organism evidence="1 2">
    <name type="scientific">Acetobacter oeni</name>
    <dbReference type="NCBI Taxonomy" id="304077"/>
    <lineage>
        <taxon>Bacteria</taxon>
        <taxon>Pseudomonadati</taxon>
        <taxon>Pseudomonadota</taxon>
        <taxon>Alphaproteobacteria</taxon>
        <taxon>Acetobacterales</taxon>
        <taxon>Acetobacteraceae</taxon>
        <taxon>Acetobacter</taxon>
    </lineage>
</organism>
<sequence>MTGIEDALRGSAVLFDLDGTIVDSRAGIIDSLHSTLRDLGHTPDPSHDLNWVVGPPLRDLIGEILLHYNDTRCDEAMEFYRRNYEKNGMKRTPVFAGMREVIRAAGDAGARLFIATSKPATLARAILKQNDLLSHFSEVYGARPDDSGAEKPELVGAVLRDHEIDSHRAVMIGDRRFDISGAHANNVRALGVRWGYSGAGELEEAGPEVIVAEPADLPALIAGQLAAAKRHIHTTTTI</sequence>
<dbReference type="Gene3D" id="3.40.50.1000">
    <property type="entry name" value="HAD superfamily/HAD-like"/>
    <property type="match status" value="1"/>
</dbReference>
<dbReference type="SFLD" id="SFLDG01129">
    <property type="entry name" value="C1.5:_HAD__Beta-PGM__Phosphata"/>
    <property type="match status" value="1"/>
</dbReference>
<dbReference type="AlphaFoldDB" id="A0A511XII2"/>
<dbReference type="GO" id="GO:0005829">
    <property type="term" value="C:cytosol"/>
    <property type="evidence" value="ECO:0007669"/>
    <property type="project" value="TreeGrafter"/>
</dbReference>
<dbReference type="EMBL" id="BJYG01000008">
    <property type="protein sequence ID" value="GEN62744.1"/>
    <property type="molecule type" value="Genomic_DNA"/>
</dbReference>
<dbReference type="SFLD" id="SFLDS00003">
    <property type="entry name" value="Haloacid_Dehalogenase"/>
    <property type="match status" value="1"/>
</dbReference>
<dbReference type="InterPro" id="IPR023214">
    <property type="entry name" value="HAD_sf"/>
</dbReference>
<evidence type="ECO:0000313" key="1">
    <source>
        <dbReference type="EMBL" id="GEN62744.1"/>
    </source>
</evidence>